<evidence type="ECO:0000259" key="1">
    <source>
        <dbReference type="Pfam" id="PF00535"/>
    </source>
</evidence>
<gene>
    <name evidence="2" type="ORF">BKK80_20230</name>
</gene>
<name>A0ABN4TVB9_9BURK</name>
<dbReference type="InterPro" id="IPR029044">
    <property type="entry name" value="Nucleotide-diphossugar_trans"/>
</dbReference>
<proteinExistence type="predicted"/>
<dbReference type="SUPFAM" id="SSF53448">
    <property type="entry name" value="Nucleotide-diphospho-sugar transferases"/>
    <property type="match status" value="1"/>
</dbReference>
<feature type="domain" description="Glycosyltransferase 2-like" evidence="1">
    <location>
        <begin position="5"/>
        <end position="139"/>
    </location>
</feature>
<keyword evidence="3" id="KW-1185">Reference proteome</keyword>
<protein>
    <recommendedName>
        <fullName evidence="1">Glycosyltransferase 2-like domain-containing protein</fullName>
    </recommendedName>
</protein>
<reference evidence="2 3" key="1">
    <citation type="submission" date="2016-10" db="EMBL/GenBank/DDBJ databases">
        <title>Complete genome sequences of three Cupriavidus strains isolated from various Malaysian environments.</title>
        <authorList>
            <person name="Abdullah A.A.-A."/>
            <person name="Shafie N.A.H."/>
            <person name="Lau N.S."/>
        </authorList>
    </citation>
    <scope>NUCLEOTIDE SEQUENCE [LARGE SCALE GENOMIC DNA]</scope>
    <source>
        <strain evidence="2 3">USMAA1020</strain>
    </source>
</reference>
<organism evidence="2 3">
    <name type="scientific">Cupriavidus malaysiensis</name>
    <dbReference type="NCBI Taxonomy" id="367825"/>
    <lineage>
        <taxon>Bacteria</taxon>
        <taxon>Pseudomonadati</taxon>
        <taxon>Pseudomonadota</taxon>
        <taxon>Betaproteobacteria</taxon>
        <taxon>Burkholderiales</taxon>
        <taxon>Burkholderiaceae</taxon>
        <taxon>Cupriavidus</taxon>
    </lineage>
</organism>
<dbReference type="Pfam" id="PF00535">
    <property type="entry name" value="Glycos_transf_2"/>
    <property type="match status" value="1"/>
</dbReference>
<sequence length="256" mass="28887">MLKISVVTISYNQGDYLKRCLDSVLSQDYPDLQYIVVDPGSSDASRTLIDACGDRVERIYEPDRGPADGLNRGFARATGDIFHFLNADDALLPGSLAYVASVFEANPRVDVLCGSGMKVDGDDRTLREIRASPLSLLRLAYGAVNFFQQGMFFRAGSFRQVNGFNVDNRTCWDGELILDMALQGAHFRSTRRPLALFRIHDASISGTGRLVESYRQDGERLFRKAMHRERRLYDCIPAGVFLLEKHLLTRLPSRWR</sequence>
<accession>A0ABN4TVB9</accession>
<evidence type="ECO:0000313" key="3">
    <source>
        <dbReference type="Proteomes" id="UP000177515"/>
    </source>
</evidence>
<dbReference type="EMBL" id="CP017755">
    <property type="protein sequence ID" value="AOZ08314.1"/>
    <property type="molecule type" value="Genomic_DNA"/>
</dbReference>
<dbReference type="InterPro" id="IPR001173">
    <property type="entry name" value="Glyco_trans_2-like"/>
</dbReference>
<dbReference type="Proteomes" id="UP000177515">
    <property type="component" value="Chromosome 2"/>
</dbReference>
<dbReference type="InterPro" id="IPR050834">
    <property type="entry name" value="Glycosyltransf_2"/>
</dbReference>
<dbReference type="RefSeq" id="WP_071017598.1">
    <property type="nucleotide sequence ID" value="NZ_CP017755.1"/>
</dbReference>
<dbReference type="PANTHER" id="PTHR43685">
    <property type="entry name" value="GLYCOSYLTRANSFERASE"/>
    <property type="match status" value="1"/>
</dbReference>
<evidence type="ECO:0000313" key="2">
    <source>
        <dbReference type="EMBL" id="AOZ08314.1"/>
    </source>
</evidence>
<dbReference type="Gene3D" id="3.90.550.10">
    <property type="entry name" value="Spore Coat Polysaccharide Biosynthesis Protein SpsA, Chain A"/>
    <property type="match status" value="1"/>
</dbReference>
<dbReference type="PANTHER" id="PTHR43685:SF11">
    <property type="entry name" value="GLYCOSYLTRANSFERASE TAGX-RELATED"/>
    <property type="match status" value="1"/>
</dbReference>
<dbReference type="CDD" id="cd06433">
    <property type="entry name" value="GT_2_WfgS_like"/>
    <property type="match status" value="1"/>
</dbReference>